<evidence type="ECO:0000313" key="2">
    <source>
        <dbReference type="EMBL" id="CUH78840.1"/>
    </source>
</evidence>
<keyword evidence="1" id="KW-1133">Transmembrane helix</keyword>
<dbReference type="Proteomes" id="UP000052022">
    <property type="component" value="Unassembled WGS sequence"/>
</dbReference>
<dbReference type="RefSeq" id="WP_131727551.1">
    <property type="nucleotide sequence ID" value="NZ_CYSD01000033.1"/>
</dbReference>
<keyword evidence="3" id="KW-1185">Reference proteome</keyword>
<gene>
    <name evidence="2" type="ORF">TRM7557_02067</name>
</gene>
<evidence type="ECO:0000256" key="1">
    <source>
        <dbReference type="SAM" id="Phobius"/>
    </source>
</evidence>
<dbReference type="STRING" id="928856.SAMN04488049_110119"/>
<name>A0A0P1GUN8_9RHOB</name>
<feature type="transmembrane region" description="Helical" evidence="1">
    <location>
        <begin position="51"/>
        <end position="68"/>
    </location>
</feature>
<sequence length="98" mass="11163">MYLFGFYLARYVDWCEAVSKAAPRWKIFLAGAAFFVFAIGLMFFAPAVIGGPVLVCGGVPVSVFFGIDQRIQRQRVLRQQETQAQLRKTRKLLKGFRK</sequence>
<evidence type="ECO:0000313" key="3">
    <source>
        <dbReference type="Proteomes" id="UP000052022"/>
    </source>
</evidence>
<keyword evidence="1" id="KW-0812">Transmembrane</keyword>
<protein>
    <recommendedName>
        <fullName evidence="4">Transmembrane protein</fullName>
    </recommendedName>
</protein>
<keyword evidence="1" id="KW-0472">Membrane</keyword>
<feature type="transmembrane region" description="Helical" evidence="1">
    <location>
        <begin position="27"/>
        <end position="45"/>
    </location>
</feature>
<accession>A0A0P1GUN8</accession>
<organism evidence="2 3">
    <name type="scientific">Tritonibacter multivorans</name>
    <dbReference type="NCBI Taxonomy" id="928856"/>
    <lineage>
        <taxon>Bacteria</taxon>
        <taxon>Pseudomonadati</taxon>
        <taxon>Pseudomonadota</taxon>
        <taxon>Alphaproteobacteria</taxon>
        <taxon>Rhodobacterales</taxon>
        <taxon>Paracoccaceae</taxon>
        <taxon>Tritonibacter</taxon>
    </lineage>
</organism>
<evidence type="ECO:0008006" key="4">
    <source>
        <dbReference type="Google" id="ProtNLM"/>
    </source>
</evidence>
<reference evidence="2 3" key="1">
    <citation type="submission" date="2015-09" db="EMBL/GenBank/DDBJ databases">
        <authorList>
            <consortium name="Swine Surveillance"/>
        </authorList>
    </citation>
    <scope>NUCLEOTIDE SEQUENCE [LARGE SCALE GENOMIC DNA]</scope>
    <source>
        <strain evidence="2 3">CECT 7557</strain>
    </source>
</reference>
<dbReference type="EMBL" id="CYSD01000033">
    <property type="protein sequence ID" value="CUH78840.1"/>
    <property type="molecule type" value="Genomic_DNA"/>
</dbReference>
<proteinExistence type="predicted"/>
<dbReference type="AlphaFoldDB" id="A0A0P1GUN8"/>